<keyword evidence="3" id="KW-0812">Transmembrane</keyword>
<evidence type="ECO:0000256" key="3">
    <source>
        <dbReference type="SAM" id="Phobius"/>
    </source>
</evidence>
<keyword evidence="5" id="KW-0808">Transferase</keyword>
<dbReference type="InterPro" id="IPR017438">
    <property type="entry name" value="ATP-NAD_kinase_N"/>
</dbReference>
<evidence type="ECO:0000256" key="2">
    <source>
        <dbReference type="ARBA" id="ARBA00005983"/>
    </source>
</evidence>
<proteinExistence type="inferred from homology"/>
<dbReference type="AlphaFoldDB" id="A0A9E7C660"/>
<dbReference type="PANTHER" id="PTHR12358:SF54">
    <property type="entry name" value="SPHINGOSINE KINASE RELATED PROTEIN"/>
    <property type="match status" value="1"/>
</dbReference>
<dbReference type="SUPFAM" id="SSF111331">
    <property type="entry name" value="NAD kinase/diacylglycerol kinase-like"/>
    <property type="match status" value="1"/>
</dbReference>
<feature type="domain" description="DAGKc" evidence="4">
    <location>
        <begin position="116"/>
        <end position="243"/>
    </location>
</feature>
<dbReference type="Pfam" id="PF00781">
    <property type="entry name" value="DAGK_cat"/>
    <property type="match status" value="1"/>
</dbReference>
<keyword evidence="3" id="KW-0472">Membrane</keyword>
<keyword evidence="3" id="KW-1133">Transmembrane helix</keyword>
<dbReference type="Gene3D" id="2.60.200.40">
    <property type="match status" value="1"/>
</dbReference>
<evidence type="ECO:0000313" key="6">
    <source>
        <dbReference type="Proteomes" id="UP001162834"/>
    </source>
</evidence>
<accession>A0A9E7C660</accession>
<dbReference type="PANTHER" id="PTHR12358">
    <property type="entry name" value="SPHINGOSINE KINASE"/>
    <property type="match status" value="1"/>
</dbReference>
<gene>
    <name evidence="5" type="primary">yegS_3</name>
    <name evidence="5" type="ORF">DSM104329_05083</name>
</gene>
<dbReference type="KEGG" id="sbae:DSM104329_05083"/>
<feature type="transmembrane region" description="Helical" evidence="3">
    <location>
        <begin position="32"/>
        <end position="53"/>
    </location>
</feature>
<organism evidence="5 6">
    <name type="scientific">Capillimicrobium parvum</name>
    <dbReference type="NCBI Taxonomy" id="2884022"/>
    <lineage>
        <taxon>Bacteria</taxon>
        <taxon>Bacillati</taxon>
        <taxon>Actinomycetota</taxon>
        <taxon>Thermoleophilia</taxon>
        <taxon>Solirubrobacterales</taxon>
        <taxon>Capillimicrobiaceae</taxon>
        <taxon>Capillimicrobium</taxon>
    </lineage>
</organism>
<name>A0A9E7C660_9ACTN</name>
<reference evidence="5" key="1">
    <citation type="journal article" date="2022" name="Int. J. Syst. Evol. Microbiol.">
        <title>Pseudomonas aegrilactucae sp. nov. and Pseudomonas morbosilactucae sp. nov., pathogens causing bacterial rot of lettuce in Japan.</title>
        <authorList>
            <person name="Sawada H."/>
            <person name="Fujikawa T."/>
            <person name="Satou M."/>
        </authorList>
    </citation>
    <scope>NUCLEOTIDE SEQUENCE</scope>
    <source>
        <strain evidence="5">0166_1</strain>
    </source>
</reference>
<dbReference type="InterPro" id="IPR016064">
    <property type="entry name" value="NAD/diacylglycerol_kinase_sf"/>
</dbReference>
<dbReference type="InterPro" id="IPR001206">
    <property type="entry name" value="Diacylglycerol_kinase_cat_dom"/>
</dbReference>
<dbReference type="InterPro" id="IPR050187">
    <property type="entry name" value="Lipid_Phosphate_FormReg"/>
</dbReference>
<comment type="cofactor">
    <cofactor evidence="1">
        <name>Mg(2+)</name>
        <dbReference type="ChEBI" id="CHEBI:18420"/>
    </cofactor>
</comment>
<keyword evidence="5" id="KW-0418">Kinase</keyword>
<dbReference type="Gene3D" id="3.40.50.10330">
    <property type="entry name" value="Probable inorganic polyphosphate/atp-NAD kinase, domain 1"/>
    <property type="match status" value="1"/>
</dbReference>
<dbReference type="GO" id="GO:0016301">
    <property type="term" value="F:kinase activity"/>
    <property type="evidence" value="ECO:0007669"/>
    <property type="project" value="UniProtKB-KW"/>
</dbReference>
<dbReference type="EC" id="2.7.1.-" evidence="5"/>
<dbReference type="RefSeq" id="WP_259312671.1">
    <property type="nucleotide sequence ID" value="NZ_CP087164.1"/>
</dbReference>
<comment type="similarity">
    <text evidence="2">Belongs to the diacylglycerol/lipid kinase family.</text>
</comment>
<feature type="transmembrane region" description="Helical" evidence="3">
    <location>
        <begin position="60"/>
        <end position="77"/>
    </location>
</feature>
<dbReference type="Proteomes" id="UP001162834">
    <property type="component" value="Chromosome"/>
</dbReference>
<sequence>MTRRRLAAAAALALPVLAAALATAITIARVPGLRILAVALLLLAIVVGWRGLLHTGLARWLQLAAAAAMLVGAAALLPWGEPLLLLGDVLVILALAGGVAAAHEAFRIHVPLPTATAPRRPVLVWNPRSGDGSAVRHNLAAEAQARGIEPIELRPGNDLRDLVLEAIERGADAVAAAGGDGTQAVVAEIAVERGLPFACIPAGTRNHFALDLGVDREDVVGALDAFVDGGERRVDLPLVNGHTFVNNVSLGVYAEAVAQSGYRAAKKRTLLRTLPEAGDMDLVWTGPHGHRHSGGVAILVSNNRYRLGMLEGGTRPRIDEGLLGVTVLGEPTQIGEGLHPLQRPWRQWSAAEFEVGASAPVPTGIDGESVLLEPPLRFSVRPRALRVRISRHHPGASPSAGIPDGLPNMARELVRIAAGHEPVALAPSTESDAPAVTRA</sequence>
<evidence type="ECO:0000313" key="5">
    <source>
        <dbReference type="EMBL" id="UGS38653.1"/>
    </source>
</evidence>
<dbReference type="PROSITE" id="PS50146">
    <property type="entry name" value="DAGK"/>
    <property type="match status" value="1"/>
</dbReference>
<protein>
    <submittedName>
        <fullName evidence="5">Lipid kinase YegS</fullName>
        <ecNumber evidence="5">2.7.1.-</ecNumber>
    </submittedName>
</protein>
<dbReference type="EMBL" id="CP087164">
    <property type="protein sequence ID" value="UGS38653.1"/>
    <property type="molecule type" value="Genomic_DNA"/>
</dbReference>
<keyword evidence="6" id="KW-1185">Reference proteome</keyword>
<evidence type="ECO:0000256" key="1">
    <source>
        <dbReference type="ARBA" id="ARBA00001946"/>
    </source>
</evidence>
<evidence type="ECO:0000259" key="4">
    <source>
        <dbReference type="PROSITE" id="PS50146"/>
    </source>
</evidence>